<dbReference type="AlphaFoldDB" id="A0A9D1LRS5"/>
<evidence type="ECO:0000313" key="2">
    <source>
        <dbReference type="EMBL" id="HIU46839.1"/>
    </source>
</evidence>
<evidence type="ECO:0000313" key="3">
    <source>
        <dbReference type="Proteomes" id="UP000824123"/>
    </source>
</evidence>
<organism evidence="2 3">
    <name type="scientific">Candidatus Fimadaptatus faecigallinarum</name>
    <dbReference type="NCBI Taxonomy" id="2840814"/>
    <lineage>
        <taxon>Bacteria</taxon>
        <taxon>Bacillati</taxon>
        <taxon>Bacillota</taxon>
        <taxon>Clostridia</taxon>
        <taxon>Eubacteriales</taxon>
        <taxon>Candidatus Fimadaptatus</taxon>
    </lineage>
</organism>
<accession>A0A9D1LRS5</accession>
<dbReference type="EMBL" id="DVNK01000039">
    <property type="protein sequence ID" value="HIU46839.1"/>
    <property type="molecule type" value="Genomic_DNA"/>
</dbReference>
<reference evidence="2" key="1">
    <citation type="submission" date="2020-10" db="EMBL/GenBank/DDBJ databases">
        <authorList>
            <person name="Gilroy R."/>
        </authorList>
    </citation>
    <scope>NUCLEOTIDE SEQUENCE</scope>
    <source>
        <strain evidence="2">ChiSxjej2B14-8506</strain>
    </source>
</reference>
<dbReference type="Proteomes" id="UP000824123">
    <property type="component" value="Unassembled WGS sequence"/>
</dbReference>
<feature type="region of interest" description="Disordered" evidence="1">
    <location>
        <begin position="1"/>
        <end position="25"/>
    </location>
</feature>
<gene>
    <name evidence="2" type="ORF">IAC59_06235</name>
</gene>
<comment type="caution">
    <text evidence="2">The sequence shown here is derived from an EMBL/GenBank/DDBJ whole genome shotgun (WGS) entry which is preliminary data.</text>
</comment>
<protein>
    <submittedName>
        <fullName evidence="2">Uncharacterized protein</fullName>
    </submittedName>
</protein>
<sequence>MFGRKKAASGATRNSSSPQRIRIDGPGGTLYDGALTALSVPEPLIIELSIEFFDDPEPCQIHRGAVLRRVFMELMELGENSTTPAAALPDNARRYLSAYPDLTGVTLYRGEDE</sequence>
<name>A0A9D1LRS5_9FIRM</name>
<evidence type="ECO:0000256" key="1">
    <source>
        <dbReference type="SAM" id="MobiDB-lite"/>
    </source>
</evidence>
<reference evidence="2" key="2">
    <citation type="journal article" date="2021" name="PeerJ">
        <title>Extensive microbial diversity within the chicken gut microbiome revealed by metagenomics and culture.</title>
        <authorList>
            <person name="Gilroy R."/>
            <person name="Ravi A."/>
            <person name="Getino M."/>
            <person name="Pursley I."/>
            <person name="Horton D.L."/>
            <person name="Alikhan N.F."/>
            <person name="Baker D."/>
            <person name="Gharbi K."/>
            <person name="Hall N."/>
            <person name="Watson M."/>
            <person name="Adriaenssens E.M."/>
            <person name="Foster-Nyarko E."/>
            <person name="Jarju S."/>
            <person name="Secka A."/>
            <person name="Antonio M."/>
            <person name="Oren A."/>
            <person name="Chaudhuri R.R."/>
            <person name="La Ragione R."/>
            <person name="Hildebrand F."/>
            <person name="Pallen M.J."/>
        </authorList>
    </citation>
    <scope>NUCLEOTIDE SEQUENCE</scope>
    <source>
        <strain evidence="2">ChiSxjej2B14-8506</strain>
    </source>
</reference>
<proteinExistence type="predicted"/>